<dbReference type="Proteomes" id="UP000268093">
    <property type="component" value="Unassembled WGS sequence"/>
</dbReference>
<dbReference type="EMBL" id="RBNI01023343">
    <property type="protein sequence ID" value="RUO96110.1"/>
    <property type="molecule type" value="Genomic_DNA"/>
</dbReference>
<reference evidence="2 3" key="1">
    <citation type="journal article" date="2018" name="New Phytol.">
        <title>Phylogenomics of Endogonaceae and evolution of mycorrhizas within Mucoromycota.</title>
        <authorList>
            <person name="Chang Y."/>
            <person name="Desiro A."/>
            <person name="Na H."/>
            <person name="Sandor L."/>
            <person name="Lipzen A."/>
            <person name="Clum A."/>
            <person name="Barry K."/>
            <person name="Grigoriev I.V."/>
            <person name="Martin F.M."/>
            <person name="Stajich J.E."/>
            <person name="Smith M.E."/>
            <person name="Bonito G."/>
            <person name="Spatafora J.W."/>
        </authorList>
    </citation>
    <scope>NUCLEOTIDE SEQUENCE [LARGE SCALE GENOMIC DNA]</scope>
    <source>
        <strain evidence="2 3">GMNB39</strain>
    </source>
</reference>
<feature type="region of interest" description="Disordered" evidence="1">
    <location>
        <begin position="35"/>
        <end position="68"/>
    </location>
</feature>
<dbReference type="AlphaFoldDB" id="A0A433A057"/>
<organism evidence="2 3">
    <name type="scientific">Jimgerdemannia flammicorona</name>
    <dbReference type="NCBI Taxonomy" id="994334"/>
    <lineage>
        <taxon>Eukaryota</taxon>
        <taxon>Fungi</taxon>
        <taxon>Fungi incertae sedis</taxon>
        <taxon>Mucoromycota</taxon>
        <taxon>Mucoromycotina</taxon>
        <taxon>Endogonomycetes</taxon>
        <taxon>Endogonales</taxon>
        <taxon>Endogonaceae</taxon>
        <taxon>Jimgerdemannia</taxon>
    </lineage>
</organism>
<feature type="compositionally biased region" description="Basic and acidic residues" evidence="1">
    <location>
        <begin position="54"/>
        <end position="68"/>
    </location>
</feature>
<name>A0A433A057_9FUNG</name>
<evidence type="ECO:0000313" key="2">
    <source>
        <dbReference type="EMBL" id="RUO96110.1"/>
    </source>
</evidence>
<keyword evidence="3" id="KW-1185">Reference proteome</keyword>
<comment type="caution">
    <text evidence="2">The sequence shown here is derived from an EMBL/GenBank/DDBJ whole genome shotgun (WGS) entry which is preliminary data.</text>
</comment>
<evidence type="ECO:0000313" key="3">
    <source>
        <dbReference type="Proteomes" id="UP000268093"/>
    </source>
</evidence>
<protein>
    <submittedName>
        <fullName evidence="2">Uncharacterized protein</fullName>
    </submittedName>
</protein>
<evidence type="ECO:0000256" key="1">
    <source>
        <dbReference type="SAM" id="MobiDB-lite"/>
    </source>
</evidence>
<accession>A0A433A057</accession>
<gene>
    <name evidence="2" type="ORF">BC936DRAFT_142613</name>
</gene>
<proteinExistence type="predicted"/>
<sequence>MRFPCNLRGYELESRNTSGGGIWRDTGSVKERIQDQNLRDDQAPNIPEVASRSPGREQRGDEFLYRHL</sequence>